<comment type="caution">
    <text evidence="2">The sequence shown here is derived from an EMBL/GenBank/DDBJ whole genome shotgun (WGS) entry which is preliminary data.</text>
</comment>
<dbReference type="InterPro" id="IPR016181">
    <property type="entry name" value="Acyl_CoA_acyltransferase"/>
</dbReference>
<dbReference type="RefSeq" id="WP_192785602.1">
    <property type="nucleotide sequence ID" value="NZ_JADBEK010000001.1"/>
</dbReference>
<evidence type="ECO:0000313" key="3">
    <source>
        <dbReference type="Proteomes" id="UP000633509"/>
    </source>
</evidence>
<accession>A0ABR9LVP8</accession>
<gene>
    <name evidence="2" type="ORF">H4W80_002991</name>
</gene>
<sequence length="200" mass="22128">MAAHLRPYHPADLAGIYRVCLLVDGAGRAEAPRFHAPDLPGHLYAGPYAVADPGLAFVVADEHGIGGYIVATACTEEFLGWAREHWWPVLREQYPRHRDPGDGTLDHRYVDVIHDYPDAPRPWFASHPAQAHIKLTARLQGSGWGHRLMSALIASLRERQVPGLHLGVAETNGRALAFYAALGFTEAERHPWGRTLVLDL</sequence>
<feature type="domain" description="N-acetyltransferase" evidence="1">
    <location>
        <begin position="65"/>
        <end position="200"/>
    </location>
</feature>
<dbReference type="Proteomes" id="UP000633509">
    <property type="component" value="Unassembled WGS sequence"/>
</dbReference>
<dbReference type="Pfam" id="PF00583">
    <property type="entry name" value="Acetyltransf_1"/>
    <property type="match status" value="1"/>
</dbReference>
<dbReference type="PANTHER" id="PTHR13170:SF16">
    <property type="entry name" value="PROTEIN O-GLCNACASE"/>
    <property type="match status" value="1"/>
</dbReference>
<evidence type="ECO:0000313" key="2">
    <source>
        <dbReference type="EMBL" id="MBE1584733.1"/>
    </source>
</evidence>
<organism evidence="2 3">
    <name type="scientific">Nonomuraea angiospora</name>
    <dbReference type="NCBI Taxonomy" id="46172"/>
    <lineage>
        <taxon>Bacteria</taxon>
        <taxon>Bacillati</taxon>
        <taxon>Actinomycetota</taxon>
        <taxon>Actinomycetes</taxon>
        <taxon>Streptosporangiales</taxon>
        <taxon>Streptosporangiaceae</taxon>
        <taxon>Nonomuraea</taxon>
    </lineage>
</organism>
<reference evidence="2 3" key="1">
    <citation type="submission" date="2020-10" db="EMBL/GenBank/DDBJ databases">
        <title>Sequencing the genomes of 1000 actinobacteria strains.</title>
        <authorList>
            <person name="Klenk H.-P."/>
        </authorList>
    </citation>
    <scope>NUCLEOTIDE SEQUENCE [LARGE SCALE GENOMIC DNA]</scope>
    <source>
        <strain evidence="2 3">DSM 43173</strain>
    </source>
</reference>
<evidence type="ECO:0000259" key="1">
    <source>
        <dbReference type="PROSITE" id="PS51186"/>
    </source>
</evidence>
<keyword evidence="3" id="KW-1185">Reference proteome</keyword>
<dbReference type="Gene3D" id="3.40.630.30">
    <property type="match status" value="1"/>
</dbReference>
<dbReference type="InterPro" id="IPR051822">
    <property type="entry name" value="Glycosyl_Hydrolase_84"/>
</dbReference>
<name>A0ABR9LVP8_9ACTN</name>
<dbReference type="PANTHER" id="PTHR13170">
    <property type="entry name" value="O-GLCNACASE"/>
    <property type="match status" value="1"/>
</dbReference>
<dbReference type="InterPro" id="IPR000182">
    <property type="entry name" value="GNAT_dom"/>
</dbReference>
<proteinExistence type="predicted"/>
<dbReference type="EMBL" id="JADBEK010000001">
    <property type="protein sequence ID" value="MBE1584733.1"/>
    <property type="molecule type" value="Genomic_DNA"/>
</dbReference>
<dbReference type="PROSITE" id="PS51186">
    <property type="entry name" value="GNAT"/>
    <property type="match status" value="1"/>
</dbReference>
<protein>
    <submittedName>
        <fullName evidence="2">Ribosomal protein S18 acetylase RimI-like enzyme</fullName>
    </submittedName>
</protein>
<dbReference type="SUPFAM" id="SSF55729">
    <property type="entry name" value="Acyl-CoA N-acyltransferases (Nat)"/>
    <property type="match status" value="1"/>
</dbReference>